<organism evidence="5 6">
    <name type="scientific">Conexibacter arvalis</name>
    <dbReference type="NCBI Taxonomy" id="912552"/>
    <lineage>
        <taxon>Bacteria</taxon>
        <taxon>Bacillati</taxon>
        <taxon>Actinomycetota</taxon>
        <taxon>Thermoleophilia</taxon>
        <taxon>Solirubrobacterales</taxon>
        <taxon>Conexibacteraceae</taxon>
        <taxon>Conexibacter</taxon>
    </lineage>
</organism>
<dbReference type="InterPro" id="IPR002068">
    <property type="entry name" value="A-crystallin/Hsp20_dom"/>
</dbReference>
<keyword evidence="6" id="KW-1185">Reference proteome</keyword>
<dbReference type="RefSeq" id="WP_183344602.1">
    <property type="nucleotide sequence ID" value="NZ_JACHNU010000007.1"/>
</dbReference>
<dbReference type="InterPro" id="IPR031107">
    <property type="entry name" value="Small_HSP"/>
</dbReference>
<dbReference type="Proteomes" id="UP000585272">
    <property type="component" value="Unassembled WGS sequence"/>
</dbReference>
<evidence type="ECO:0000313" key="5">
    <source>
        <dbReference type="EMBL" id="MBB4664504.1"/>
    </source>
</evidence>
<evidence type="ECO:0000256" key="3">
    <source>
        <dbReference type="SAM" id="MobiDB-lite"/>
    </source>
</evidence>
<proteinExistence type="inferred from homology"/>
<dbReference type="InterPro" id="IPR008978">
    <property type="entry name" value="HSP20-like_chaperone"/>
</dbReference>
<dbReference type="PROSITE" id="PS01031">
    <property type="entry name" value="SHSP"/>
    <property type="match status" value="1"/>
</dbReference>
<dbReference type="AlphaFoldDB" id="A0A840IKF8"/>
<reference evidence="5 6" key="1">
    <citation type="submission" date="2020-08" db="EMBL/GenBank/DDBJ databases">
        <title>Genomic Encyclopedia of Archaeal and Bacterial Type Strains, Phase II (KMG-II): from individual species to whole genera.</title>
        <authorList>
            <person name="Goeker M."/>
        </authorList>
    </citation>
    <scope>NUCLEOTIDE SEQUENCE [LARGE SCALE GENOMIC DNA]</scope>
    <source>
        <strain evidence="5 6">DSM 23288</strain>
    </source>
</reference>
<feature type="domain" description="SHSP" evidence="4">
    <location>
        <begin position="35"/>
        <end position="147"/>
    </location>
</feature>
<evidence type="ECO:0000259" key="4">
    <source>
        <dbReference type="PROSITE" id="PS01031"/>
    </source>
</evidence>
<dbReference type="EMBL" id="JACHNU010000007">
    <property type="protein sequence ID" value="MBB4664504.1"/>
    <property type="molecule type" value="Genomic_DNA"/>
</dbReference>
<evidence type="ECO:0000313" key="6">
    <source>
        <dbReference type="Proteomes" id="UP000585272"/>
    </source>
</evidence>
<comment type="caution">
    <text evidence="5">The sequence shown here is derived from an EMBL/GenBank/DDBJ whole genome shotgun (WGS) entry which is preliminary data.</text>
</comment>
<evidence type="ECO:0000256" key="1">
    <source>
        <dbReference type="PROSITE-ProRule" id="PRU00285"/>
    </source>
</evidence>
<feature type="region of interest" description="Disordered" evidence="3">
    <location>
        <begin position="138"/>
        <end position="168"/>
    </location>
</feature>
<accession>A0A840IKF8</accession>
<comment type="similarity">
    <text evidence="1 2">Belongs to the small heat shock protein (HSP20) family.</text>
</comment>
<gene>
    <name evidence="5" type="ORF">BDZ31_004115</name>
</gene>
<dbReference type="SUPFAM" id="SSF49764">
    <property type="entry name" value="HSP20-like chaperones"/>
    <property type="match status" value="1"/>
</dbReference>
<dbReference type="Pfam" id="PF00011">
    <property type="entry name" value="HSP20"/>
    <property type="match status" value="1"/>
</dbReference>
<protein>
    <submittedName>
        <fullName evidence="5">HSP20 family protein</fullName>
    </submittedName>
</protein>
<dbReference type="Gene3D" id="2.60.40.790">
    <property type="match status" value="1"/>
</dbReference>
<dbReference type="PANTHER" id="PTHR11527">
    <property type="entry name" value="HEAT-SHOCK PROTEIN 20 FAMILY MEMBER"/>
    <property type="match status" value="1"/>
</dbReference>
<evidence type="ECO:0000256" key="2">
    <source>
        <dbReference type="RuleBase" id="RU003616"/>
    </source>
</evidence>
<sequence length="168" mass="18470">MALVRWEPIREINSIQNEVNRLFDSFFDAPARGERAPRRWIPAMDLVETGDHYVLRADLPGVHEEDLKIELDDRTLTLSGERKSAVETERGGYHRIERSYGAFSRSLTLPEGVDADAISASFDRGVLEVRVPKPVASQPRRISIATGAQPAIEGKETTGGQSAAGDAA</sequence>
<name>A0A840IKF8_9ACTN</name>
<dbReference type="CDD" id="cd06464">
    <property type="entry name" value="ACD_sHsps-like"/>
    <property type="match status" value="1"/>
</dbReference>